<dbReference type="Proteomes" id="UP000239560">
    <property type="component" value="Unassembled WGS sequence"/>
</dbReference>
<name>A0A2T0ACG1_RHOTO</name>
<gene>
    <name evidence="2" type="ORF">AAT19DRAFT_13755</name>
</gene>
<organism evidence="2 3">
    <name type="scientific">Rhodotorula toruloides</name>
    <name type="common">Yeast</name>
    <name type="synonym">Rhodosporidium toruloides</name>
    <dbReference type="NCBI Taxonomy" id="5286"/>
    <lineage>
        <taxon>Eukaryota</taxon>
        <taxon>Fungi</taxon>
        <taxon>Dikarya</taxon>
        <taxon>Basidiomycota</taxon>
        <taxon>Pucciniomycotina</taxon>
        <taxon>Microbotryomycetes</taxon>
        <taxon>Sporidiobolales</taxon>
        <taxon>Sporidiobolaceae</taxon>
        <taxon>Rhodotorula</taxon>
    </lineage>
</organism>
<comment type="caution">
    <text evidence="2">The sequence shown here is derived from an EMBL/GenBank/DDBJ whole genome shotgun (WGS) entry which is preliminary data.</text>
</comment>
<proteinExistence type="predicted"/>
<evidence type="ECO:0000313" key="3">
    <source>
        <dbReference type="Proteomes" id="UP000239560"/>
    </source>
</evidence>
<sequence>MHPRRYTHLQSQTELKPASPLLCAPSNNLYRTGLTPSTGASALSTSDMILMGESPLSPTLAARRQQLPPSTALEPSSPIMTRVPMTPLEDAGDQFRAFVVGGQPIVGGRDVNEGDQWRGEGRGCGGRREGVEEGREVKTERKGGRGNCDNQEQRDKGGKEDGDKGEASCLSKDERDPAEEYKSVPHSR</sequence>
<evidence type="ECO:0000313" key="2">
    <source>
        <dbReference type="EMBL" id="PRQ75698.1"/>
    </source>
</evidence>
<dbReference type="AlphaFoldDB" id="A0A2T0ACG1"/>
<accession>A0A2T0ACG1</accession>
<feature type="compositionally biased region" description="Basic and acidic residues" evidence="1">
    <location>
        <begin position="151"/>
        <end position="188"/>
    </location>
</feature>
<feature type="compositionally biased region" description="Basic and acidic residues" evidence="1">
    <location>
        <begin position="110"/>
        <end position="143"/>
    </location>
</feature>
<feature type="region of interest" description="Disordered" evidence="1">
    <location>
        <begin position="106"/>
        <end position="188"/>
    </location>
</feature>
<reference evidence="2 3" key="1">
    <citation type="journal article" date="2018" name="Elife">
        <title>Functional genomics of lipid metabolism in the oleaginous yeast Rhodosporidium toruloides.</title>
        <authorList>
            <person name="Coradetti S.T."/>
            <person name="Pinel D."/>
            <person name="Geiselman G."/>
            <person name="Ito M."/>
            <person name="Mondo S."/>
            <person name="Reilly M.C."/>
            <person name="Cheng Y.F."/>
            <person name="Bauer S."/>
            <person name="Grigoriev I."/>
            <person name="Gladden J.M."/>
            <person name="Simmons B.A."/>
            <person name="Brem R."/>
            <person name="Arkin A.P."/>
            <person name="Skerker J.M."/>
        </authorList>
    </citation>
    <scope>NUCLEOTIDE SEQUENCE [LARGE SCALE GENOMIC DNA]</scope>
    <source>
        <strain evidence="2 3">NBRC 0880</strain>
    </source>
</reference>
<protein>
    <submittedName>
        <fullName evidence="2">Uncharacterized protein</fullName>
    </submittedName>
</protein>
<dbReference type="EMBL" id="LCTV02000004">
    <property type="protein sequence ID" value="PRQ75698.1"/>
    <property type="molecule type" value="Genomic_DNA"/>
</dbReference>
<evidence type="ECO:0000256" key="1">
    <source>
        <dbReference type="SAM" id="MobiDB-lite"/>
    </source>
</evidence>